<organism evidence="13 14">
    <name type="scientific">Pseudomonas coronafaciens pv. garcae</name>
    <dbReference type="NCBI Taxonomy" id="251653"/>
    <lineage>
        <taxon>Bacteria</taxon>
        <taxon>Pseudomonadati</taxon>
        <taxon>Pseudomonadota</taxon>
        <taxon>Gammaproteobacteria</taxon>
        <taxon>Pseudomonadales</taxon>
        <taxon>Pseudomonadaceae</taxon>
        <taxon>Pseudomonas</taxon>
        <taxon>Pseudomonas coronafaciens</taxon>
    </lineage>
</organism>
<reference evidence="13 14" key="1">
    <citation type="submission" date="2018-08" db="EMBL/GenBank/DDBJ databases">
        <title>Recombination of ecologically and evolutionarily significant loci maintains genetic cohesion in the Pseudomonas syringae species complex.</title>
        <authorList>
            <person name="Dillon M."/>
            <person name="Thakur S."/>
            <person name="Almeida R.N.D."/>
            <person name="Weir B.S."/>
            <person name="Guttman D.S."/>
        </authorList>
    </citation>
    <scope>NUCLEOTIDE SEQUENCE [LARGE SCALE GENOMIC DNA]</scope>
    <source>
        <strain evidence="13 14">ICMP 5019</strain>
    </source>
</reference>
<protein>
    <submittedName>
        <fullName evidence="13">Tyrosine-protein kinase</fullName>
    </submittedName>
</protein>
<keyword evidence="2" id="KW-0808">Transferase</keyword>
<dbReference type="Pfam" id="PF13614">
    <property type="entry name" value="AAA_31"/>
    <property type="match status" value="1"/>
</dbReference>
<feature type="transmembrane region" description="Helical" evidence="10">
    <location>
        <begin position="535"/>
        <end position="554"/>
    </location>
</feature>
<dbReference type="Gene3D" id="3.40.50.300">
    <property type="entry name" value="P-loop containing nucleotide triphosphate hydrolases"/>
    <property type="match status" value="1"/>
</dbReference>
<feature type="coiled-coil region" evidence="8">
    <location>
        <begin position="421"/>
        <end position="469"/>
    </location>
</feature>
<feature type="compositionally biased region" description="Low complexity" evidence="9">
    <location>
        <begin position="10"/>
        <end position="30"/>
    </location>
</feature>
<dbReference type="InterPro" id="IPR025669">
    <property type="entry name" value="AAA_dom"/>
</dbReference>
<dbReference type="InterPro" id="IPR050445">
    <property type="entry name" value="Bact_polysacc_biosynth/exp"/>
</dbReference>
<feature type="domain" description="AAA" evidence="11">
    <location>
        <begin position="638"/>
        <end position="757"/>
    </location>
</feature>
<keyword evidence="8" id="KW-0175">Coiled coil</keyword>
<proteinExistence type="inferred from homology"/>
<evidence type="ECO:0000256" key="1">
    <source>
        <dbReference type="ARBA" id="ARBA00008883"/>
    </source>
</evidence>
<feature type="region of interest" description="Disordered" evidence="9">
    <location>
        <begin position="1"/>
        <end position="35"/>
    </location>
</feature>
<sequence length="841" mass="92956">MCAAAAPCRTPGQPRAAAPGRADPGDGTAAHARPAQVRARSTWQNFLDWPVARPARSRCSRPLSATPFSLRTDLCAALAVHRRLASSFSVRRDTINDRHEPCSFGSLPGFTGRSGNRSADVVRSQSLDSLDRRAVLPDRAGLRDSGDALLPGQCHDPDRAQKNWHRGHARGQRQADVSVPELIKSRALLGKVVDDLKLNVLQTPDFFPVIGPYLHRTFTPGSQRTLAEPLFGLNRYAWGGEKIDVFQLDVPESLLGENLTLTAGQPGQFSLYDDEHRLLLRGATNRVVEGSGVTIQVAALQARPGTDFTVSRQRTFSTALSYQNRLKITEAGRDSGIIYLSIEDPDAQKANRILEEVSHLYVRQNVERSSAEAAQRLEFLRSQLPAVRKQLEESEVALNNFQTSAKSVDLSIETKGVLDQVVSLDATLSELKLKRVELERLYTREHPTYRGLMSQINQLEQQRQALLKKIEALPMTQQELLRLTRDMQVTSQTYTLMLNKSQEQDILRAGSIGNVRIIDNADSNIERPVRPMKKLIVLIASLFGVLVAVTIIFIRQAFYRGVESAEVIESLGMPVYASLAFSRHQDRLEKPGKNSRATLEPKLLSIAAPDELAVESLRSLRTSLHFAMLEARNNVLMISSPTPGAGKSFVSANLAAIIAQTGKRVLLIDADMRKGYLHRIFGLQPRHGLSDTLAARLPCSEVINPTRIHHLDLISCGFAAPNPSELLMHDNFHKMLAELSPRYDLILIDTPPILAVTDATLVGRQAGTCLLVARFGMTTIKEIEACKRRLGQNGVLIKGAIFNAVVRNAMTSDYDCAAYGYNYHPAPPLARNAPRHPSRFI</sequence>
<dbReference type="FunFam" id="3.40.50.300:FF:000527">
    <property type="entry name" value="Tyrosine-protein kinase etk"/>
    <property type="match status" value="1"/>
</dbReference>
<keyword evidence="4 13" id="KW-0418">Kinase</keyword>
<evidence type="ECO:0000256" key="9">
    <source>
        <dbReference type="SAM" id="MobiDB-lite"/>
    </source>
</evidence>
<dbReference type="GO" id="GO:0005886">
    <property type="term" value="C:plasma membrane"/>
    <property type="evidence" value="ECO:0007669"/>
    <property type="project" value="TreeGrafter"/>
</dbReference>
<evidence type="ECO:0000313" key="13">
    <source>
        <dbReference type="EMBL" id="RMS04598.1"/>
    </source>
</evidence>
<keyword evidence="10" id="KW-0812">Transmembrane</keyword>
<evidence type="ECO:0000313" key="14">
    <source>
        <dbReference type="Proteomes" id="UP000272613"/>
    </source>
</evidence>
<comment type="similarity">
    <text evidence="1">Belongs to the etk/wzc family.</text>
</comment>
<evidence type="ECO:0000256" key="7">
    <source>
        <dbReference type="ARBA" id="ARBA00053015"/>
    </source>
</evidence>
<evidence type="ECO:0000256" key="3">
    <source>
        <dbReference type="ARBA" id="ARBA00022741"/>
    </source>
</evidence>
<keyword evidence="3" id="KW-0547">Nucleotide-binding</keyword>
<evidence type="ECO:0000256" key="10">
    <source>
        <dbReference type="SAM" id="Phobius"/>
    </source>
</evidence>
<keyword evidence="10" id="KW-0472">Membrane</keyword>
<comment type="catalytic activity">
    <reaction evidence="7">
        <text>L-tyrosyl-[protein] + ATP = O-phospho-L-tyrosyl-[protein] + ADP + H(+)</text>
        <dbReference type="Rhea" id="RHEA:10596"/>
        <dbReference type="Rhea" id="RHEA-COMP:10136"/>
        <dbReference type="Rhea" id="RHEA-COMP:20101"/>
        <dbReference type="ChEBI" id="CHEBI:15378"/>
        <dbReference type="ChEBI" id="CHEBI:30616"/>
        <dbReference type="ChEBI" id="CHEBI:46858"/>
        <dbReference type="ChEBI" id="CHEBI:61978"/>
        <dbReference type="ChEBI" id="CHEBI:456216"/>
    </reaction>
</comment>
<dbReference type="PANTHER" id="PTHR32309:SF32">
    <property type="entry name" value="TYROSINE-PROTEIN KINASE ETK-RELATED"/>
    <property type="match status" value="1"/>
</dbReference>
<feature type="domain" description="Tyrosine-protein kinase G-rich" evidence="12">
    <location>
        <begin position="476"/>
        <end position="557"/>
    </location>
</feature>
<keyword evidence="6" id="KW-0829">Tyrosine-protein kinase</keyword>
<dbReference type="GO" id="GO:0042802">
    <property type="term" value="F:identical protein binding"/>
    <property type="evidence" value="ECO:0007669"/>
    <property type="project" value="UniProtKB-ARBA"/>
</dbReference>
<dbReference type="CDD" id="cd05387">
    <property type="entry name" value="BY-kinase"/>
    <property type="match status" value="1"/>
</dbReference>
<accession>A0AB37QVQ8</accession>
<dbReference type="InterPro" id="IPR032807">
    <property type="entry name" value="GNVR"/>
</dbReference>
<evidence type="ECO:0000259" key="11">
    <source>
        <dbReference type="Pfam" id="PF13614"/>
    </source>
</evidence>
<keyword evidence="5" id="KW-0067">ATP-binding</keyword>
<dbReference type="SUPFAM" id="SSF52540">
    <property type="entry name" value="P-loop containing nucleoside triphosphate hydrolases"/>
    <property type="match status" value="1"/>
</dbReference>
<dbReference type="PANTHER" id="PTHR32309">
    <property type="entry name" value="TYROSINE-PROTEIN KINASE"/>
    <property type="match status" value="1"/>
</dbReference>
<dbReference type="EMBL" id="RBSH01000068">
    <property type="protein sequence ID" value="RMS04598.1"/>
    <property type="molecule type" value="Genomic_DNA"/>
</dbReference>
<evidence type="ECO:0000256" key="4">
    <source>
        <dbReference type="ARBA" id="ARBA00022777"/>
    </source>
</evidence>
<dbReference type="GO" id="GO:0005524">
    <property type="term" value="F:ATP binding"/>
    <property type="evidence" value="ECO:0007669"/>
    <property type="project" value="UniProtKB-KW"/>
</dbReference>
<evidence type="ECO:0000256" key="5">
    <source>
        <dbReference type="ARBA" id="ARBA00022840"/>
    </source>
</evidence>
<evidence type="ECO:0000256" key="8">
    <source>
        <dbReference type="SAM" id="Coils"/>
    </source>
</evidence>
<evidence type="ECO:0000256" key="2">
    <source>
        <dbReference type="ARBA" id="ARBA00022679"/>
    </source>
</evidence>
<evidence type="ECO:0000259" key="12">
    <source>
        <dbReference type="Pfam" id="PF13807"/>
    </source>
</evidence>
<dbReference type="Pfam" id="PF23607">
    <property type="entry name" value="WZC_N"/>
    <property type="match status" value="1"/>
</dbReference>
<comment type="caution">
    <text evidence="13">The sequence shown here is derived from an EMBL/GenBank/DDBJ whole genome shotgun (WGS) entry which is preliminary data.</text>
</comment>
<gene>
    <name evidence="13" type="ORF">ALP74_01463</name>
</gene>
<dbReference type="Pfam" id="PF13807">
    <property type="entry name" value="GNVR"/>
    <property type="match status" value="1"/>
</dbReference>
<dbReference type="InterPro" id="IPR005702">
    <property type="entry name" value="Wzc-like_C"/>
</dbReference>
<dbReference type="GO" id="GO:0004713">
    <property type="term" value="F:protein tyrosine kinase activity"/>
    <property type="evidence" value="ECO:0007669"/>
    <property type="project" value="UniProtKB-KW"/>
</dbReference>
<dbReference type="InterPro" id="IPR027417">
    <property type="entry name" value="P-loop_NTPase"/>
</dbReference>
<evidence type="ECO:0000256" key="6">
    <source>
        <dbReference type="ARBA" id="ARBA00023137"/>
    </source>
</evidence>
<name>A0AB37QVQ8_9PSED</name>
<dbReference type="NCBIfam" id="TIGR01007">
    <property type="entry name" value="eps_fam"/>
    <property type="match status" value="1"/>
</dbReference>
<dbReference type="Proteomes" id="UP000272613">
    <property type="component" value="Unassembled WGS sequence"/>
</dbReference>
<dbReference type="AlphaFoldDB" id="A0AB37QVQ8"/>
<keyword evidence="10" id="KW-1133">Transmembrane helix</keyword>